<proteinExistence type="predicted"/>
<gene>
    <name evidence="1" type="ORF">AYY18_17565</name>
</gene>
<evidence type="ECO:0008006" key="3">
    <source>
        <dbReference type="Google" id="ProtNLM"/>
    </source>
</evidence>
<sequence length="151" mass="17485">MGKPSYVGHYADNHKGIALGFDIKNNNLTEVDYIDNLNKYDKSNMSPIEMESMKTSLKNSKFSQWKYENESRLTLKLNECDNEGDLYFYSLDKINLKEIIVGANCQIDLKIIKKLIDNIRPKDNINIIKARIAFTEFKITKDKIKTKNGLK</sequence>
<dbReference type="Proteomes" id="UP000092377">
    <property type="component" value="Unassembled WGS sequence"/>
</dbReference>
<dbReference type="InterPro" id="IPR021352">
    <property type="entry name" value="DUF2971"/>
</dbReference>
<name>A0A1B8HQX4_9GAMM</name>
<protein>
    <recommendedName>
        <fullName evidence="3">DUF2971 domain-containing protein</fullName>
    </recommendedName>
</protein>
<dbReference type="RefSeq" id="WP_067400790.1">
    <property type="nucleotide sequence ID" value="NZ_LZEY01000010.1"/>
</dbReference>
<dbReference type="EMBL" id="LZEY01000010">
    <property type="protein sequence ID" value="OBU11891.1"/>
    <property type="molecule type" value="Genomic_DNA"/>
</dbReference>
<dbReference type="OrthoDB" id="4119964at2"/>
<accession>A0A1B8HQX4</accession>
<reference evidence="2" key="1">
    <citation type="submission" date="2016-06" db="EMBL/GenBank/DDBJ databases">
        <authorList>
            <person name="Butler K."/>
        </authorList>
    </citation>
    <scope>NUCLEOTIDE SEQUENCE [LARGE SCALE GENOMIC DNA]</scope>
    <source>
        <strain evidence="2">GCSL-Mp20</strain>
    </source>
</reference>
<dbReference type="Pfam" id="PF11185">
    <property type="entry name" value="DUF2971"/>
    <property type="match status" value="1"/>
</dbReference>
<keyword evidence="2" id="KW-1185">Reference proteome</keyword>
<comment type="caution">
    <text evidence="1">The sequence shown here is derived from an EMBL/GenBank/DDBJ whole genome shotgun (WGS) entry which is preliminary data.</text>
</comment>
<dbReference type="AlphaFoldDB" id="A0A1B8HQX4"/>
<evidence type="ECO:0000313" key="1">
    <source>
        <dbReference type="EMBL" id="OBU11891.1"/>
    </source>
</evidence>
<evidence type="ECO:0000313" key="2">
    <source>
        <dbReference type="Proteomes" id="UP000092377"/>
    </source>
</evidence>
<organism evidence="1 2">
    <name type="scientific">Morganella psychrotolerans</name>
    <dbReference type="NCBI Taxonomy" id="368603"/>
    <lineage>
        <taxon>Bacteria</taxon>
        <taxon>Pseudomonadati</taxon>
        <taxon>Pseudomonadota</taxon>
        <taxon>Gammaproteobacteria</taxon>
        <taxon>Enterobacterales</taxon>
        <taxon>Morganellaceae</taxon>
        <taxon>Morganella</taxon>
    </lineage>
</organism>